<keyword evidence="5" id="KW-0503">Monooxygenase</keyword>
<dbReference type="PANTHER" id="PTHR47582">
    <property type="entry name" value="P450, PUTATIVE (EUROFUNG)-RELATED"/>
    <property type="match status" value="1"/>
</dbReference>
<dbReference type="SUPFAM" id="SSF48264">
    <property type="entry name" value="Cytochrome P450"/>
    <property type="match status" value="1"/>
</dbReference>
<keyword evidence="3 6" id="KW-0479">Metal-binding</keyword>
<dbReference type="PANTHER" id="PTHR47582:SF1">
    <property type="entry name" value="P450, PUTATIVE (EUROFUNG)-RELATED"/>
    <property type="match status" value="1"/>
</dbReference>
<dbReference type="OrthoDB" id="1470350at2759"/>
<dbReference type="STRING" id="573729.G2QKG2"/>
<dbReference type="GO" id="GO:0016705">
    <property type="term" value="F:oxidoreductase activity, acting on paired donors, with incorporation or reduction of molecular oxygen"/>
    <property type="evidence" value="ECO:0007669"/>
    <property type="project" value="InterPro"/>
</dbReference>
<organism evidence="8 9">
    <name type="scientific">Thermothelomyces thermophilus (strain ATCC 42464 / BCRC 31852 / DSM 1799)</name>
    <name type="common">Sporotrichum thermophile</name>
    <dbReference type="NCBI Taxonomy" id="573729"/>
    <lineage>
        <taxon>Eukaryota</taxon>
        <taxon>Fungi</taxon>
        <taxon>Dikarya</taxon>
        <taxon>Ascomycota</taxon>
        <taxon>Pezizomycotina</taxon>
        <taxon>Sordariomycetes</taxon>
        <taxon>Sordariomycetidae</taxon>
        <taxon>Sordariales</taxon>
        <taxon>Chaetomiaceae</taxon>
        <taxon>Thermothelomyces</taxon>
    </lineage>
</organism>
<evidence type="ECO:0000256" key="4">
    <source>
        <dbReference type="ARBA" id="ARBA00023004"/>
    </source>
</evidence>
<feature type="binding site" description="axial binding residue" evidence="6">
    <location>
        <position position="468"/>
    </location>
    <ligand>
        <name>heme</name>
        <dbReference type="ChEBI" id="CHEBI:30413"/>
    </ligand>
    <ligandPart>
        <name>Fe</name>
        <dbReference type="ChEBI" id="CHEBI:18248"/>
    </ligandPart>
</feature>
<dbReference type="GeneID" id="11511073"/>
<dbReference type="VEuPathDB" id="FungiDB:MYCTH_2308895"/>
<dbReference type="GO" id="GO:0020037">
    <property type="term" value="F:heme binding"/>
    <property type="evidence" value="ECO:0007669"/>
    <property type="project" value="InterPro"/>
</dbReference>
<evidence type="ECO:0008006" key="10">
    <source>
        <dbReference type="Google" id="ProtNLM"/>
    </source>
</evidence>
<gene>
    <name evidence="8" type="ORF">MYCTH_2308895</name>
</gene>
<evidence type="ECO:0000256" key="2">
    <source>
        <dbReference type="ARBA" id="ARBA00010617"/>
    </source>
</evidence>
<evidence type="ECO:0000256" key="7">
    <source>
        <dbReference type="SAM" id="MobiDB-lite"/>
    </source>
</evidence>
<sequence length="547" mass="59673">MALVLVPIAGAAVVALVVFLLDRLLNLPHDPQEPPLVRPKIPLIGHVIGLLRHGTRYYSMIAEECKQPIFTLGVPRGKMYIVTSPGLIAACDRRSKVVSFAPYVVEFGKRILAGSEHSVRLLSEDLLEEKEEAKGSGGDGSSSSSSLRPETMAAMHRSQAPGEHLDALMRVALRSAATHIDSIIGDAAAQGAAGVPLFGWVRQFMTRAGTDAVYGEEKNPFRDPEVAESFWAVDRDFALLGLMVLPDLLAPRGSRGRKRFFRAFREYYASGGLETASYLIKARYEVNKKYGVSDEDIARFDLGVCTALLVNTAPAVGWTLCHAYSDRALLAELRRGIDAAVFPGGAPQTAAAVDVTVNICEVAEALPLLESFVREVLRVQSNSASARFVLRDTVLDEGGGGGGAGGRRYLVKAGSFLGMPSAPVHSDEAVWGPTARSFDPTRFLPERQKERKVPASAWRTFGGGNALCPGRHLALREIMSVLVIMVLRFDLEPCEDGGRWEMPAKRHHISTSILTPVDDIRVRVRPRKELARVTSWNFVWEPTAPKE</sequence>
<keyword evidence="4 6" id="KW-0408">Iron</keyword>
<dbReference type="GO" id="GO:0004497">
    <property type="term" value="F:monooxygenase activity"/>
    <property type="evidence" value="ECO:0007669"/>
    <property type="project" value="UniProtKB-KW"/>
</dbReference>
<dbReference type="InterPro" id="IPR036396">
    <property type="entry name" value="Cyt_P450_sf"/>
</dbReference>
<dbReference type="InParanoid" id="G2QKG2"/>
<evidence type="ECO:0000256" key="6">
    <source>
        <dbReference type="PIRSR" id="PIRSR602403-1"/>
    </source>
</evidence>
<evidence type="ECO:0000256" key="3">
    <source>
        <dbReference type="ARBA" id="ARBA00022723"/>
    </source>
</evidence>
<dbReference type="HOGENOM" id="CLU_018012_4_2_1"/>
<dbReference type="InterPro" id="IPR053007">
    <property type="entry name" value="CYP450_monoxygenase_sec-met"/>
</dbReference>
<dbReference type="Pfam" id="PF00067">
    <property type="entry name" value="p450"/>
    <property type="match status" value="1"/>
</dbReference>
<keyword evidence="9" id="KW-1185">Reference proteome</keyword>
<comment type="cofactor">
    <cofactor evidence="1 6">
        <name>heme</name>
        <dbReference type="ChEBI" id="CHEBI:30413"/>
    </cofactor>
</comment>
<dbReference type="InterPro" id="IPR002403">
    <property type="entry name" value="Cyt_P450_E_grp-IV"/>
</dbReference>
<dbReference type="eggNOG" id="KOG0684">
    <property type="taxonomic scope" value="Eukaryota"/>
</dbReference>
<evidence type="ECO:0000256" key="5">
    <source>
        <dbReference type="ARBA" id="ARBA00023033"/>
    </source>
</evidence>
<dbReference type="PRINTS" id="PR00465">
    <property type="entry name" value="EP450IV"/>
</dbReference>
<feature type="region of interest" description="Disordered" evidence="7">
    <location>
        <begin position="130"/>
        <end position="159"/>
    </location>
</feature>
<dbReference type="GO" id="GO:0005506">
    <property type="term" value="F:iron ion binding"/>
    <property type="evidence" value="ECO:0007669"/>
    <property type="project" value="InterPro"/>
</dbReference>
<accession>G2QKG2</accession>
<evidence type="ECO:0000313" key="9">
    <source>
        <dbReference type="Proteomes" id="UP000007322"/>
    </source>
</evidence>
<keyword evidence="6" id="KW-0349">Heme</keyword>
<evidence type="ECO:0000256" key="1">
    <source>
        <dbReference type="ARBA" id="ARBA00001971"/>
    </source>
</evidence>
<dbReference type="OMA" id="PRINHRS"/>
<dbReference type="RefSeq" id="XP_003665313.1">
    <property type="nucleotide sequence ID" value="XM_003665265.1"/>
</dbReference>
<protein>
    <recommendedName>
        <fullName evidence="10">Cytochrome P450-like protein</fullName>
    </recommendedName>
</protein>
<reference evidence="8 9" key="1">
    <citation type="journal article" date="2011" name="Nat. Biotechnol.">
        <title>Comparative genomic analysis of the thermophilic biomass-degrading fungi Myceliophthora thermophila and Thielavia terrestris.</title>
        <authorList>
            <person name="Berka R.M."/>
            <person name="Grigoriev I.V."/>
            <person name="Otillar R."/>
            <person name="Salamov A."/>
            <person name="Grimwood J."/>
            <person name="Reid I."/>
            <person name="Ishmael N."/>
            <person name="John T."/>
            <person name="Darmond C."/>
            <person name="Moisan M.-C."/>
            <person name="Henrissat B."/>
            <person name="Coutinho P.M."/>
            <person name="Lombard V."/>
            <person name="Natvig D.O."/>
            <person name="Lindquist E."/>
            <person name="Schmutz J."/>
            <person name="Lucas S."/>
            <person name="Harris P."/>
            <person name="Powlowski J."/>
            <person name="Bellemare A."/>
            <person name="Taylor D."/>
            <person name="Butler G."/>
            <person name="de Vries R.P."/>
            <person name="Allijn I.E."/>
            <person name="van den Brink J."/>
            <person name="Ushinsky S."/>
            <person name="Storms R."/>
            <person name="Powell A.J."/>
            <person name="Paulsen I.T."/>
            <person name="Elbourne L.D.H."/>
            <person name="Baker S.E."/>
            <person name="Magnuson J."/>
            <person name="LaBoissiere S."/>
            <person name="Clutterbuck A.J."/>
            <person name="Martinez D."/>
            <person name="Wogulis M."/>
            <person name="de Leon A.L."/>
            <person name="Rey M.W."/>
            <person name="Tsang A."/>
        </authorList>
    </citation>
    <scope>NUCLEOTIDE SEQUENCE [LARGE SCALE GENOMIC DNA]</scope>
    <source>
        <strain evidence="9">ATCC 42464 / BCRC 31852 / DSM 1799</strain>
    </source>
</reference>
<dbReference type="Proteomes" id="UP000007322">
    <property type="component" value="Chromosome 5"/>
</dbReference>
<dbReference type="EMBL" id="CP003006">
    <property type="protein sequence ID" value="AEO60068.1"/>
    <property type="molecule type" value="Genomic_DNA"/>
</dbReference>
<keyword evidence="5" id="KW-0560">Oxidoreductase</keyword>
<dbReference type="InterPro" id="IPR001128">
    <property type="entry name" value="Cyt_P450"/>
</dbReference>
<dbReference type="KEGG" id="mtm:MYCTH_2308895"/>
<evidence type="ECO:0000313" key="8">
    <source>
        <dbReference type="EMBL" id="AEO60068.1"/>
    </source>
</evidence>
<dbReference type="AlphaFoldDB" id="G2QKG2"/>
<comment type="similarity">
    <text evidence="2">Belongs to the cytochrome P450 family.</text>
</comment>
<name>G2QKG2_THET4</name>
<proteinExistence type="inferred from homology"/>
<dbReference type="Gene3D" id="1.10.630.10">
    <property type="entry name" value="Cytochrome P450"/>
    <property type="match status" value="1"/>
</dbReference>
<dbReference type="CDD" id="cd11040">
    <property type="entry name" value="CYP7_CYP8-like"/>
    <property type="match status" value="1"/>
</dbReference>